<organism evidence="1 2">
    <name type="scientific">Blautia obeum</name>
    <dbReference type="NCBI Taxonomy" id="40520"/>
    <lineage>
        <taxon>Bacteria</taxon>
        <taxon>Bacillati</taxon>
        <taxon>Bacillota</taxon>
        <taxon>Clostridia</taxon>
        <taxon>Lachnospirales</taxon>
        <taxon>Lachnospiraceae</taxon>
        <taxon>Blautia</taxon>
    </lineage>
</organism>
<evidence type="ECO:0000313" key="1">
    <source>
        <dbReference type="EMBL" id="RHG20062.1"/>
    </source>
</evidence>
<sequence length="70" mass="8193">MWKVDYYTLEVDEDGYVGNVKQYSDVWYTEYGIPILFDKLQEIIDKRKGTNKYKPVILKNESVAGHGDIC</sequence>
<protein>
    <submittedName>
        <fullName evidence="1">Uncharacterized protein</fullName>
    </submittedName>
</protein>
<evidence type="ECO:0000313" key="2">
    <source>
        <dbReference type="Proteomes" id="UP000284220"/>
    </source>
</evidence>
<reference evidence="1 2" key="1">
    <citation type="submission" date="2018-08" db="EMBL/GenBank/DDBJ databases">
        <title>A genome reference for cultivated species of the human gut microbiota.</title>
        <authorList>
            <person name="Zou Y."/>
            <person name="Xue W."/>
            <person name="Luo G."/>
        </authorList>
    </citation>
    <scope>NUCLEOTIDE SEQUENCE [LARGE SCALE GENOMIC DNA]</scope>
    <source>
        <strain evidence="1 2">AM22-9LB</strain>
    </source>
</reference>
<dbReference type="EMBL" id="QRHZ01000001">
    <property type="protein sequence ID" value="RHG20062.1"/>
    <property type="molecule type" value="Genomic_DNA"/>
</dbReference>
<gene>
    <name evidence="1" type="ORF">DW272_02325</name>
</gene>
<dbReference type="AlphaFoldDB" id="A0A414SKE8"/>
<dbReference type="RefSeq" id="WP_118197384.1">
    <property type="nucleotide sequence ID" value="NZ_QRHZ01000001.1"/>
</dbReference>
<dbReference type="Proteomes" id="UP000284220">
    <property type="component" value="Unassembled WGS sequence"/>
</dbReference>
<accession>A0A414SKE8</accession>
<proteinExistence type="predicted"/>
<comment type="caution">
    <text evidence="1">The sequence shown here is derived from an EMBL/GenBank/DDBJ whole genome shotgun (WGS) entry which is preliminary data.</text>
</comment>
<name>A0A414SKE8_9FIRM</name>